<accession>A0AA86SSJ2</accession>
<gene>
    <name evidence="1" type="ORF">AYBTSS11_LOCUS21989</name>
</gene>
<feature type="non-terminal residue" evidence="1">
    <location>
        <position position="1"/>
    </location>
</feature>
<protein>
    <submittedName>
        <fullName evidence="1">Uncharacterized protein</fullName>
    </submittedName>
</protein>
<sequence length="59" mass="6614">KAFIKTIVPSSRLASHLLKSKNVLELARHVGLGLSFHFVASRMQVVQAVVYLKRRAGQR</sequence>
<keyword evidence="2" id="KW-1185">Reference proteome</keyword>
<name>A0AA86SSJ2_9FABA</name>
<dbReference type="Gramene" id="rna-AYBTSS11_LOCUS21989">
    <property type="protein sequence ID" value="CAJ1968949.1"/>
    <property type="gene ID" value="gene-AYBTSS11_LOCUS21989"/>
</dbReference>
<dbReference type="AlphaFoldDB" id="A0AA86SSJ2"/>
<evidence type="ECO:0000313" key="2">
    <source>
        <dbReference type="Proteomes" id="UP001189624"/>
    </source>
</evidence>
<organism evidence="1 2">
    <name type="scientific">Sphenostylis stenocarpa</name>
    <dbReference type="NCBI Taxonomy" id="92480"/>
    <lineage>
        <taxon>Eukaryota</taxon>
        <taxon>Viridiplantae</taxon>
        <taxon>Streptophyta</taxon>
        <taxon>Embryophyta</taxon>
        <taxon>Tracheophyta</taxon>
        <taxon>Spermatophyta</taxon>
        <taxon>Magnoliopsida</taxon>
        <taxon>eudicotyledons</taxon>
        <taxon>Gunneridae</taxon>
        <taxon>Pentapetalae</taxon>
        <taxon>rosids</taxon>
        <taxon>fabids</taxon>
        <taxon>Fabales</taxon>
        <taxon>Fabaceae</taxon>
        <taxon>Papilionoideae</taxon>
        <taxon>50 kb inversion clade</taxon>
        <taxon>NPAAA clade</taxon>
        <taxon>indigoferoid/millettioid clade</taxon>
        <taxon>Phaseoleae</taxon>
        <taxon>Sphenostylis</taxon>
    </lineage>
</organism>
<evidence type="ECO:0000313" key="1">
    <source>
        <dbReference type="EMBL" id="CAJ1968949.1"/>
    </source>
</evidence>
<reference evidence="1" key="1">
    <citation type="submission" date="2023-10" db="EMBL/GenBank/DDBJ databases">
        <authorList>
            <person name="Domelevo Entfellner J.-B."/>
        </authorList>
    </citation>
    <scope>NUCLEOTIDE SEQUENCE</scope>
</reference>
<dbReference type="Proteomes" id="UP001189624">
    <property type="component" value="Chromosome 7"/>
</dbReference>
<proteinExistence type="predicted"/>
<dbReference type="EMBL" id="OY731404">
    <property type="protein sequence ID" value="CAJ1968949.1"/>
    <property type="molecule type" value="Genomic_DNA"/>
</dbReference>